<dbReference type="Proteomes" id="UP000315628">
    <property type="component" value="Unassembled WGS sequence"/>
</dbReference>
<keyword evidence="1" id="KW-0328">Glycosyltransferase</keyword>
<proteinExistence type="predicted"/>
<dbReference type="SUPFAM" id="SSF53756">
    <property type="entry name" value="UDP-Glycosyltransferase/glycogen phosphorylase"/>
    <property type="match status" value="1"/>
</dbReference>
<dbReference type="RefSeq" id="WP_144857512.1">
    <property type="nucleotide sequence ID" value="NZ_BAAAYT010000002.1"/>
</dbReference>
<dbReference type="Pfam" id="PF13579">
    <property type="entry name" value="Glyco_trans_4_4"/>
    <property type="match status" value="1"/>
</dbReference>
<gene>
    <name evidence="4" type="ORF">FB557_2087</name>
</gene>
<accession>A0A560WB01</accession>
<evidence type="ECO:0000313" key="5">
    <source>
        <dbReference type="Proteomes" id="UP000315628"/>
    </source>
</evidence>
<dbReference type="OrthoDB" id="3268555at2"/>
<dbReference type="EMBL" id="VIUW01000003">
    <property type="protein sequence ID" value="TWD14665.1"/>
    <property type="molecule type" value="Genomic_DNA"/>
</dbReference>
<evidence type="ECO:0000256" key="2">
    <source>
        <dbReference type="ARBA" id="ARBA00022679"/>
    </source>
</evidence>
<dbReference type="PANTHER" id="PTHR12526:SF510">
    <property type="entry name" value="D-INOSITOL 3-PHOSPHATE GLYCOSYLTRANSFERASE"/>
    <property type="match status" value="1"/>
</dbReference>
<evidence type="ECO:0000313" key="4">
    <source>
        <dbReference type="EMBL" id="TWD14665.1"/>
    </source>
</evidence>
<protein>
    <submittedName>
        <fullName evidence="4">Glycosyltransferase involved in cell wall biosynthesis</fullName>
    </submittedName>
</protein>
<dbReference type="InterPro" id="IPR028098">
    <property type="entry name" value="Glyco_trans_4-like_N"/>
</dbReference>
<comment type="caution">
    <text evidence="4">The sequence shown here is derived from an EMBL/GenBank/DDBJ whole genome shotgun (WGS) entry which is preliminary data.</text>
</comment>
<name>A0A560WB01_9MICO</name>
<dbReference type="Gene3D" id="3.40.50.2000">
    <property type="entry name" value="Glycogen Phosphorylase B"/>
    <property type="match status" value="2"/>
</dbReference>
<keyword evidence="5" id="KW-1185">Reference proteome</keyword>
<reference evidence="4 5" key="1">
    <citation type="submission" date="2019-06" db="EMBL/GenBank/DDBJ databases">
        <title>Sequencing the genomes of 1000 actinobacteria strains.</title>
        <authorList>
            <person name="Klenk H.-P."/>
        </authorList>
    </citation>
    <scope>NUCLEOTIDE SEQUENCE [LARGE SCALE GENOMIC DNA]</scope>
    <source>
        <strain evidence="4 5">DSM 18935</strain>
    </source>
</reference>
<dbReference type="AlphaFoldDB" id="A0A560WB01"/>
<dbReference type="GO" id="GO:0016757">
    <property type="term" value="F:glycosyltransferase activity"/>
    <property type="evidence" value="ECO:0007669"/>
    <property type="project" value="UniProtKB-KW"/>
</dbReference>
<dbReference type="CDD" id="cd03801">
    <property type="entry name" value="GT4_PimA-like"/>
    <property type="match status" value="1"/>
</dbReference>
<evidence type="ECO:0000256" key="1">
    <source>
        <dbReference type="ARBA" id="ARBA00022676"/>
    </source>
</evidence>
<evidence type="ECO:0000259" key="3">
    <source>
        <dbReference type="Pfam" id="PF13579"/>
    </source>
</evidence>
<sequence>MTRVLLVLWESAGGIGTHVRDLDASLRTLGHEVTVLTDAATQDRFAFPHAVVDPSPGRAREVAGGVEVVHAHGFRAGLRAVRAARGGGGLGSGGPPVVLSLHNQVRGSRISPRRIVGAAAARHLVRGATFVTGASSDLVADAVALGARDARLAPVPSPRVPGLLATDRAGWRAEHRGELLSRYGLSPHRPLALALGRVAPQKRLDAFVAASSCDGAAAAQWALVGPGQQDMAGRVDGLGEVAMLGESAEVEAWLLAADVLVVPSEWEARALVVQEAMAAGTPVVASAVGGLVDLVDGAGVLVPPGPGPSFAARISTGVLDLLADPARAEHLAGVARERATGWPGLRDTARMWARWYEESLDVP</sequence>
<dbReference type="Pfam" id="PF13692">
    <property type="entry name" value="Glyco_trans_1_4"/>
    <property type="match status" value="1"/>
</dbReference>
<organism evidence="4 5">
    <name type="scientific">Marihabitans asiaticum</name>
    <dbReference type="NCBI Taxonomy" id="415218"/>
    <lineage>
        <taxon>Bacteria</taxon>
        <taxon>Bacillati</taxon>
        <taxon>Actinomycetota</taxon>
        <taxon>Actinomycetes</taxon>
        <taxon>Micrococcales</taxon>
        <taxon>Intrasporangiaceae</taxon>
        <taxon>Marihabitans</taxon>
    </lineage>
</organism>
<feature type="domain" description="Glycosyltransferase subfamily 4-like N-terminal" evidence="3">
    <location>
        <begin position="13"/>
        <end position="156"/>
    </location>
</feature>
<keyword evidence="2 4" id="KW-0808">Transferase</keyword>
<dbReference type="PANTHER" id="PTHR12526">
    <property type="entry name" value="GLYCOSYLTRANSFERASE"/>
    <property type="match status" value="1"/>
</dbReference>